<keyword evidence="5 9" id="KW-0812">Transmembrane</keyword>
<evidence type="ECO:0000256" key="5">
    <source>
        <dbReference type="ARBA" id="ARBA00022692"/>
    </source>
</evidence>
<reference evidence="10 11" key="1">
    <citation type="submission" date="2018-05" db="EMBL/GenBank/DDBJ databases">
        <title>Brachybacterium sp. M1HQ-2T, whole genome shotgun sequence.</title>
        <authorList>
            <person name="Tuo L."/>
        </authorList>
    </citation>
    <scope>NUCLEOTIDE SEQUENCE [LARGE SCALE GENOMIC DNA]</scope>
    <source>
        <strain evidence="10 11">M1HQ-2</strain>
    </source>
</reference>
<organism evidence="10 11">
    <name type="scientific">Brachybacterium endophyticum</name>
    <dbReference type="NCBI Taxonomy" id="2182385"/>
    <lineage>
        <taxon>Bacteria</taxon>
        <taxon>Bacillati</taxon>
        <taxon>Actinomycetota</taxon>
        <taxon>Actinomycetes</taxon>
        <taxon>Micrococcales</taxon>
        <taxon>Dermabacteraceae</taxon>
        <taxon>Brachybacterium</taxon>
    </lineage>
</organism>
<evidence type="ECO:0000256" key="8">
    <source>
        <dbReference type="SAM" id="MobiDB-lite"/>
    </source>
</evidence>
<evidence type="ECO:0000256" key="4">
    <source>
        <dbReference type="ARBA" id="ARBA00022475"/>
    </source>
</evidence>
<feature type="compositionally biased region" description="Basic and acidic residues" evidence="8">
    <location>
        <begin position="210"/>
        <end position="219"/>
    </location>
</feature>
<accession>A0A2U2RL50</accession>
<keyword evidence="6 9" id="KW-1133">Transmembrane helix</keyword>
<keyword evidence="4" id="KW-1003">Cell membrane</keyword>
<evidence type="ECO:0000313" key="11">
    <source>
        <dbReference type="Proteomes" id="UP000245590"/>
    </source>
</evidence>
<feature type="region of interest" description="Disordered" evidence="8">
    <location>
        <begin position="92"/>
        <end position="219"/>
    </location>
</feature>
<comment type="subcellular location">
    <subcellularLocation>
        <location evidence="1">Cell membrane</location>
        <topology evidence="1">Multi-pass membrane protein</topology>
    </subcellularLocation>
</comment>
<dbReference type="GO" id="GO:0015385">
    <property type="term" value="F:sodium:proton antiporter activity"/>
    <property type="evidence" value="ECO:0007669"/>
    <property type="project" value="TreeGrafter"/>
</dbReference>
<evidence type="ECO:0008006" key="12">
    <source>
        <dbReference type="Google" id="ProtNLM"/>
    </source>
</evidence>
<evidence type="ECO:0000256" key="1">
    <source>
        <dbReference type="ARBA" id="ARBA00004651"/>
    </source>
</evidence>
<evidence type="ECO:0000313" key="10">
    <source>
        <dbReference type="EMBL" id="PWH06593.1"/>
    </source>
</evidence>
<comment type="caution">
    <text evidence="10">The sequence shown here is derived from an EMBL/GenBank/DDBJ whole genome shotgun (WGS) entry which is preliminary data.</text>
</comment>
<evidence type="ECO:0000256" key="2">
    <source>
        <dbReference type="ARBA" id="ARBA00009212"/>
    </source>
</evidence>
<feature type="compositionally biased region" description="Low complexity" evidence="8">
    <location>
        <begin position="143"/>
        <end position="162"/>
    </location>
</feature>
<dbReference type="InterPro" id="IPR007208">
    <property type="entry name" value="MrpF/PhaF-like"/>
</dbReference>
<dbReference type="OrthoDB" id="3733837at2"/>
<evidence type="ECO:0000256" key="7">
    <source>
        <dbReference type="ARBA" id="ARBA00023136"/>
    </source>
</evidence>
<dbReference type="RefSeq" id="WP_109275187.1">
    <property type="nucleotide sequence ID" value="NZ_QFKX01000002.1"/>
</dbReference>
<feature type="compositionally biased region" description="Basic and acidic residues" evidence="8">
    <location>
        <begin position="163"/>
        <end position="175"/>
    </location>
</feature>
<feature type="transmembrane region" description="Helical" evidence="9">
    <location>
        <begin position="35"/>
        <end position="54"/>
    </location>
</feature>
<comment type="similarity">
    <text evidence="2">Belongs to the CPA3 antiporters (TC 2.A.63) subunit F family.</text>
</comment>
<dbReference type="AlphaFoldDB" id="A0A2U2RL50"/>
<evidence type="ECO:0000256" key="6">
    <source>
        <dbReference type="ARBA" id="ARBA00022989"/>
    </source>
</evidence>
<evidence type="ECO:0000256" key="9">
    <source>
        <dbReference type="SAM" id="Phobius"/>
    </source>
</evidence>
<keyword evidence="3" id="KW-0813">Transport</keyword>
<dbReference type="EMBL" id="QFKX01000002">
    <property type="protein sequence ID" value="PWH06593.1"/>
    <property type="molecule type" value="Genomic_DNA"/>
</dbReference>
<proteinExistence type="inferred from homology"/>
<dbReference type="Proteomes" id="UP000245590">
    <property type="component" value="Unassembled WGS sequence"/>
</dbReference>
<keyword evidence="7 9" id="KW-0472">Membrane</keyword>
<keyword evidence="11" id="KW-1185">Reference proteome</keyword>
<name>A0A2U2RL50_9MICO</name>
<dbReference type="PANTHER" id="PTHR34702">
    <property type="entry name" value="NA(+)/H(+) ANTIPORTER SUBUNIT F1"/>
    <property type="match status" value="1"/>
</dbReference>
<dbReference type="Pfam" id="PF04066">
    <property type="entry name" value="MrpF_PhaF"/>
    <property type="match status" value="1"/>
</dbReference>
<dbReference type="GO" id="GO:0005886">
    <property type="term" value="C:plasma membrane"/>
    <property type="evidence" value="ECO:0007669"/>
    <property type="project" value="UniProtKB-SubCell"/>
</dbReference>
<feature type="transmembrane region" description="Helical" evidence="9">
    <location>
        <begin position="60"/>
        <end position="80"/>
    </location>
</feature>
<feature type="transmembrane region" description="Helical" evidence="9">
    <location>
        <begin position="6"/>
        <end position="23"/>
    </location>
</feature>
<gene>
    <name evidence="10" type="ORF">DEO23_06465</name>
</gene>
<sequence>MSLDIMLLVIAVVLGLAAIPAVHRMVVGPTVLDRAVASDMLIVLVIAGMALYTAGSGTEYAVPPMLGLTALAFVGTLVVARFVSRDRAVSGEAIHHGDPGSRGQVAAGPAEDPGSGDGAEQVAAAVRAPGAQQVDAAERADVADQADAADPAHAPEPAGGAEQADRTEQADRAEPAEAAGNAPFTDDSGERLRHGTGRGAGPRLPGPASDAHEPDREES</sequence>
<evidence type="ECO:0000256" key="3">
    <source>
        <dbReference type="ARBA" id="ARBA00022448"/>
    </source>
</evidence>
<protein>
    <recommendedName>
        <fullName evidence="12">Sodium:proton antiporter</fullName>
    </recommendedName>
</protein>
<dbReference type="PANTHER" id="PTHR34702:SF1">
    <property type="entry name" value="NA(+)_H(+) ANTIPORTER SUBUNIT F"/>
    <property type="match status" value="1"/>
</dbReference>